<evidence type="ECO:0000256" key="5">
    <source>
        <dbReference type="ARBA" id="ARBA00022741"/>
    </source>
</evidence>
<comment type="similarity">
    <text evidence="2 10">Belongs to the gluconokinase GntK/GntV family.</text>
</comment>
<dbReference type="GO" id="GO:0046316">
    <property type="term" value="F:gluconokinase activity"/>
    <property type="evidence" value="ECO:0007669"/>
    <property type="project" value="UniProtKB-EC"/>
</dbReference>
<dbReference type="PANTHER" id="PTHR43442">
    <property type="entry name" value="GLUCONOKINASE-RELATED"/>
    <property type="match status" value="1"/>
</dbReference>
<dbReference type="PANTHER" id="PTHR43442:SF3">
    <property type="entry name" value="GLUCONOKINASE-RELATED"/>
    <property type="match status" value="1"/>
</dbReference>
<reference evidence="11 12" key="1">
    <citation type="submission" date="2016-11" db="EMBL/GenBank/DDBJ databases">
        <authorList>
            <person name="Jaros S."/>
            <person name="Januszkiewicz K."/>
            <person name="Wedrychowicz H."/>
        </authorList>
    </citation>
    <scope>NUCLEOTIDE SEQUENCE [LARGE SCALE GENOMIC DNA]</scope>
    <source>
        <strain evidence="11 12">DSM 9705</strain>
    </source>
</reference>
<proteinExistence type="inferred from homology"/>
<gene>
    <name evidence="11" type="ORF">SAMN02745124_01752</name>
</gene>
<evidence type="ECO:0000256" key="2">
    <source>
        <dbReference type="ARBA" id="ARBA00008420"/>
    </source>
</evidence>
<dbReference type="InterPro" id="IPR027417">
    <property type="entry name" value="P-loop_NTPase"/>
</dbReference>
<dbReference type="AlphaFoldDB" id="A0A1M5VKV2"/>
<dbReference type="Pfam" id="PF01202">
    <property type="entry name" value="SKI"/>
    <property type="match status" value="1"/>
</dbReference>
<evidence type="ECO:0000256" key="6">
    <source>
        <dbReference type="ARBA" id="ARBA00022777"/>
    </source>
</evidence>
<evidence type="ECO:0000256" key="4">
    <source>
        <dbReference type="ARBA" id="ARBA00022679"/>
    </source>
</evidence>
<dbReference type="GO" id="GO:0019521">
    <property type="term" value="P:D-gluconate metabolic process"/>
    <property type="evidence" value="ECO:0007669"/>
    <property type="project" value="UniProtKB-KW"/>
</dbReference>
<evidence type="ECO:0000256" key="10">
    <source>
        <dbReference type="RuleBase" id="RU363066"/>
    </source>
</evidence>
<dbReference type="InterPro" id="IPR031322">
    <property type="entry name" value="Shikimate/glucono_kinase"/>
</dbReference>
<dbReference type="FunFam" id="3.40.50.300:FF:000522">
    <property type="entry name" value="Gluconokinase"/>
    <property type="match status" value="1"/>
</dbReference>
<accession>A0A1M5VKV2</accession>
<dbReference type="GO" id="GO:0005524">
    <property type="term" value="F:ATP binding"/>
    <property type="evidence" value="ECO:0007669"/>
    <property type="project" value="UniProtKB-KW"/>
</dbReference>
<comment type="catalytic activity">
    <reaction evidence="9 10">
        <text>D-gluconate + ATP = 6-phospho-D-gluconate + ADP + H(+)</text>
        <dbReference type="Rhea" id="RHEA:19433"/>
        <dbReference type="ChEBI" id="CHEBI:15378"/>
        <dbReference type="ChEBI" id="CHEBI:18391"/>
        <dbReference type="ChEBI" id="CHEBI:30616"/>
        <dbReference type="ChEBI" id="CHEBI:58759"/>
        <dbReference type="ChEBI" id="CHEBI:456216"/>
        <dbReference type="EC" id="2.7.1.12"/>
    </reaction>
</comment>
<dbReference type="InterPro" id="IPR006001">
    <property type="entry name" value="Therm_gnt_kin"/>
</dbReference>
<dbReference type="NCBIfam" id="TIGR01313">
    <property type="entry name" value="therm_gnt_kin"/>
    <property type="match status" value="1"/>
</dbReference>
<dbReference type="SUPFAM" id="SSF52540">
    <property type="entry name" value="P-loop containing nucleoside triphosphate hydrolases"/>
    <property type="match status" value="1"/>
</dbReference>
<dbReference type="GO" id="GO:0005737">
    <property type="term" value="C:cytoplasm"/>
    <property type="evidence" value="ECO:0007669"/>
    <property type="project" value="TreeGrafter"/>
</dbReference>
<evidence type="ECO:0000256" key="1">
    <source>
        <dbReference type="ARBA" id="ARBA00004761"/>
    </source>
</evidence>
<evidence type="ECO:0000313" key="11">
    <source>
        <dbReference type="EMBL" id="SHH75533.1"/>
    </source>
</evidence>
<evidence type="ECO:0000313" key="12">
    <source>
        <dbReference type="Proteomes" id="UP000184139"/>
    </source>
</evidence>
<dbReference type="RefSeq" id="WP_073375228.1">
    <property type="nucleotide sequence ID" value="NZ_FQXS01000008.1"/>
</dbReference>
<dbReference type="Proteomes" id="UP000184139">
    <property type="component" value="Unassembled WGS sequence"/>
</dbReference>
<dbReference type="EMBL" id="FQXS01000008">
    <property type="protein sequence ID" value="SHH75533.1"/>
    <property type="molecule type" value="Genomic_DNA"/>
</dbReference>
<evidence type="ECO:0000256" key="8">
    <source>
        <dbReference type="ARBA" id="ARBA00023064"/>
    </source>
</evidence>
<keyword evidence="7 10" id="KW-0067">ATP-binding</keyword>
<dbReference type="OrthoDB" id="9800332at2"/>
<evidence type="ECO:0000256" key="9">
    <source>
        <dbReference type="ARBA" id="ARBA00048090"/>
    </source>
</evidence>
<keyword evidence="6 10" id="KW-0418">Kinase</keyword>
<keyword evidence="4 10" id="KW-0808">Transferase</keyword>
<protein>
    <recommendedName>
        <fullName evidence="3 10">Gluconokinase</fullName>
        <ecNumber evidence="3 10">2.7.1.12</ecNumber>
    </recommendedName>
</protein>
<name>A0A1M5VKV2_9BACT</name>
<dbReference type="STRING" id="1121409.SAMN02745124_01752"/>
<organism evidence="11 12">
    <name type="scientific">Desulfofustis glycolicus DSM 9705</name>
    <dbReference type="NCBI Taxonomy" id="1121409"/>
    <lineage>
        <taxon>Bacteria</taxon>
        <taxon>Pseudomonadati</taxon>
        <taxon>Thermodesulfobacteriota</taxon>
        <taxon>Desulfobulbia</taxon>
        <taxon>Desulfobulbales</taxon>
        <taxon>Desulfocapsaceae</taxon>
        <taxon>Desulfofustis</taxon>
    </lineage>
</organism>
<keyword evidence="8" id="KW-0311">Gluconate utilization</keyword>
<keyword evidence="5 10" id="KW-0547">Nucleotide-binding</keyword>
<dbReference type="EC" id="2.7.1.12" evidence="3 10"/>
<sequence length="163" mass="18182">MVLIIMGVSGCGKTTIGRLLAEKRGAAFYDADDFHPEGNRQKMKSGKPLTDEDRLPWLQRLHALIDEAILQDRSVVLACSALKERYRKILRGPHDSQVMFVHLAGPYDVVARRMQTRTGHYMPPALLASQFSALEPPIDAITVSIEQTQDEIVAAIDRHLPPV</sequence>
<keyword evidence="12" id="KW-1185">Reference proteome</keyword>
<dbReference type="CDD" id="cd02021">
    <property type="entry name" value="GntK"/>
    <property type="match status" value="1"/>
</dbReference>
<dbReference type="Gene3D" id="3.40.50.300">
    <property type="entry name" value="P-loop containing nucleotide triphosphate hydrolases"/>
    <property type="match status" value="1"/>
</dbReference>
<evidence type="ECO:0000256" key="3">
    <source>
        <dbReference type="ARBA" id="ARBA00012054"/>
    </source>
</evidence>
<evidence type="ECO:0000256" key="7">
    <source>
        <dbReference type="ARBA" id="ARBA00022840"/>
    </source>
</evidence>
<comment type="pathway">
    <text evidence="1">Carbohydrate acid metabolism.</text>
</comment>